<comment type="subcellular location">
    <subcellularLocation>
        <location evidence="1">Endoplasmic reticulum membrane</location>
        <topology evidence="1">Multi-pass membrane protein</topology>
    </subcellularLocation>
</comment>
<evidence type="ECO:0000256" key="3">
    <source>
        <dbReference type="ARBA" id="ARBA00022679"/>
    </source>
</evidence>
<feature type="transmembrane region" description="Helical" evidence="10">
    <location>
        <begin position="72"/>
        <end position="92"/>
    </location>
</feature>
<evidence type="ECO:0000313" key="12">
    <source>
        <dbReference type="EMBL" id="KAJ7211269.1"/>
    </source>
</evidence>
<dbReference type="PANTHER" id="PTHR12560:SF11">
    <property type="entry name" value="CERAMIDE SYNTHASE LAC1-RELATED"/>
    <property type="match status" value="1"/>
</dbReference>
<feature type="transmembrane region" description="Helical" evidence="10">
    <location>
        <begin position="12"/>
        <end position="30"/>
    </location>
</feature>
<evidence type="ECO:0000313" key="13">
    <source>
        <dbReference type="Proteomes" id="UP001219525"/>
    </source>
</evidence>
<protein>
    <submittedName>
        <fullName evidence="12">Longevity assurance proteins LAG1/LAC1</fullName>
    </submittedName>
</protein>
<dbReference type="Proteomes" id="UP001219525">
    <property type="component" value="Unassembled WGS sequence"/>
</dbReference>
<dbReference type="SMART" id="SM00724">
    <property type="entry name" value="TLC"/>
    <property type="match status" value="1"/>
</dbReference>
<gene>
    <name evidence="12" type="ORF">GGX14DRAFT_449692</name>
</gene>
<evidence type="ECO:0000256" key="8">
    <source>
        <dbReference type="ARBA" id="ARBA00023180"/>
    </source>
</evidence>
<dbReference type="PIRSF" id="PIRSF005225">
    <property type="entry name" value="LAG1_LAC1"/>
    <property type="match status" value="1"/>
</dbReference>
<evidence type="ECO:0000256" key="4">
    <source>
        <dbReference type="ARBA" id="ARBA00022692"/>
    </source>
</evidence>
<feature type="transmembrane region" description="Helical" evidence="10">
    <location>
        <begin position="287"/>
        <end position="310"/>
    </location>
</feature>
<sequence>MPCLRWAVDPALSFKLVLTPIVAYVIWELLTQHLGSARPNPFGILFLISHKIPTSGPADPRYAKGWCDLLFIAYYVVVFSCFRQLVTVELGTRVAKLFGIRRRAKIARFGEQAYALVYFSLSGAYGYRIMSQLPTWWYKTEYFWIDYPHWDMKPGLKRYYLMQTAYWIQQVLVLMLGLERPRTDYHELVAHHIVTIWLIGGSYVTNQTRIGNAVFLSMDVPEVFFAFSKLLNYLQMDRAKVVSLAIFTYVWTYFRHYLNLVILWSVWTEVDRVPAHARRWAPAEGTYMVWWMKPVMFVPLAVLQLLNVFWYHLILRILIRAIATAQADDVRSDDEDEDGGEGEL</sequence>
<dbReference type="GO" id="GO:0046513">
    <property type="term" value="P:ceramide biosynthetic process"/>
    <property type="evidence" value="ECO:0007669"/>
    <property type="project" value="InterPro"/>
</dbReference>
<reference evidence="12" key="1">
    <citation type="submission" date="2023-03" db="EMBL/GenBank/DDBJ databases">
        <title>Massive genome expansion in bonnet fungi (Mycena s.s.) driven by repeated elements and novel gene families across ecological guilds.</title>
        <authorList>
            <consortium name="Lawrence Berkeley National Laboratory"/>
            <person name="Harder C.B."/>
            <person name="Miyauchi S."/>
            <person name="Viragh M."/>
            <person name="Kuo A."/>
            <person name="Thoen E."/>
            <person name="Andreopoulos B."/>
            <person name="Lu D."/>
            <person name="Skrede I."/>
            <person name="Drula E."/>
            <person name="Henrissat B."/>
            <person name="Morin E."/>
            <person name="Kohler A."/>
            <person name="Barry K."/>
            <person name="LaButti K."/>
            <person name="Morin E."/>
            <person name="Salamov A."/>
            <person name="Lipzen A."/>
            <person name="Mereny Z."/>
            <person name="Hegedus B."/>
            <person name="Baldrian P."/>
            <person name="Stursova M."/>
            <person name="Weitz H."/>
            <person name="Taylor A."/>
            <person name="Grigoriev I.V."/>
            <person name="Nagy L.G."/>
            <person name="Martin F."/>
            <person name="Kauserud H."/>
        </authorList>
    </citation>
    <scope>NUCLEOTIDE SEQUENCE</scope>
    <source>
        <strain evidence="12">9144</strain>
    </source>
</reference>
<proteinExistence type="inferred from homology"/>
<accession>A0AAD6VJ87</accession>
<keyword evidence="8" id="KW-0325">Glycoprotein</keyword>
<dbReference type="Pfam" id="PF03798">
    <property type="entry name" value="TRAM_LAG1_CLN8"/>
    <property type="match status" value="1"/>
</dbReference>
<evidence type="ECO:0000256" key="1">
    <source>
        <dbReference type="ARBA" id="ARBA00004477"/>
    </source>
</evidence>
<feature type="transmembrane region" description="Helical" evidence="10">
    <location>
        <begin position="244"/>
        <end position="267"/>
    </location>
</feature>
<comment type="similarity">
    <text evidence="2">Belongs to the sphingosine N-acyltransferase family.</text>
</comment>
<keyword evidence="3" id="KW-0808">Transferase</keyword>
<keyword evidence="13" id="KW-1185">Reference proteome</keyword>
<keyword evidence="6 10" id="KW-1133">Transmembrane helix</keyword>
<evidence type="ECO:0000256" key="9">
    <source>
        <dbReference type="PROSITE-ProRule" id="PRU00205"/>
    </source>
</evidence>
<evidence type="ECO:0000256" key="5">
    <source>
        <dbReference type="ARBA" id="ARBA00022824"/>
    </source>
</evidence>
<evidence type="ECO:0000259" key="11">
    <source>
        <dbReference type="PROSITE" id="PS50922"/>
    </source>
</evidence>
<feature type="transmembrane region" description="Helical" evidence="10">
    <location>
        <begin position="159"/>
        <end position="178"/>
    </location>
</feature>
<dbReference type="GO" id="GO:0005789">
    <property type="term" value="C:endoplasmic reticulum membrane"/>
    <property type="evidence" value="ECO:0007669"/>
    <property type="project" value="UniProtKB-SubCell"/>
</dbReference>
<evidence type="ECO:0000256" key="6">
    <source>
        <dbReference type="ARBA" id="ARBA00022989"/>
    </source>
</evidence>
<evidence type="ECO:0000256" key="10">
    <source>
        <dbReference type="SAM" id="Phobius"/>
    </source>
</evidence>
<organism evidence="12 13">
    <name type="scientific">Mycena pura</name>
    <dbReference type="NCBI Taxonomy" id="153505"/>
    <lineage>
        <taxon>Eukaryota</taxon>
        <taxon>Fungi</taxon>
        <taxon>Dikarya</taxon>
        <taxon>Basidiomycota</taxon>
        <taxon>Agaricomycotina</taxon>
        <taxon>Agaricomycetes</taxon>
        <taxon>Agaricomycetidae</taxon>
        <taxon>Agaricales</taxon>
        <taxon>Marasmiineae</taxon>
        <taxon>Mycenaceae</taxon>
        <taxon>Mycena</taxon>
    </lineage>
</organism>
<dbReference type="EMBL" id="JARJCW010000026">
    <property type="protein sequence ID" value="KAJ7211269.1"/>
    <property type="molecule type" value="Genomic_DNA"/>
</dbReference>
<comment type="caution">
    <text evidence="12">The sequence shown here is derived from an EMBL/GenBank/DDBJ whole genome shotgun (WGS) entry which is preliminary data.</text>
</comment>
<keyword evidence="7 9" id="KW-0472">Membrane</keyword>
<dbReference type="PROSITE" id="PS50922">
    <property type="entry name" value="TLC"/>
    <property type="match status" value="1"/>
</dbReference>
<evidence type="ECO:0000256" key="7">
    <source>
        <dbReference type="ARBA" id="ARBA00023136"/>
    </source>
</evidence>
<dbReference type="PANTHER" id="PTHR12560">
    <property type="entry name" value="LONGEVITY ASSURANCE FACTOR 1 LAG1"/>
    <property type="match status" value="1"/>
</dbReference>
<name>A0AAD6VJ87_9AGAR</name>
<dbReference type="InterPro" id="IPR006634">
    <property type="entry name" value="TLC-dom"/>
</dbReference>
<dbReference type="GO" id="GO:0050291">
    <property type="term" value="F:sphingosine N-acyltransferase activity"/>
    <property type="evidence" value="ECO:0007669"/>
    <property type="project" value="InterPro"/>
</dbReference>
<dbReference type="AlphaFoldDB" id="A0AAD6VJ87"/>
<dbReference type="InterPro" id="IPR016439">
    <property type="entry name" value="Lag1/Lac1-like"/>
</dbReference>
<feature type="domain" description="TLC" evidence="11">
    <location>
        <begin position="104"/>
        <end position="323"/>
    </location>
</feature>
<feature type="transmembrane region" description="Helical" evidence="10">
    <location>
        <begin position="113"/>
        <end position="130"/>
    </location>
</feature>
<keyword evidence="4 9" id="KW-0812">Transmembrane</keyword>
<keyword evidence="5" id="KW-0256">Endoplasmic reticulum</keyword>
<evidence type="ECO:0000256" key="2">
    <source>
        <dbReference type="ARBA" id="ARBA00009808"/>
    </source>
</evidence>